<dbReference type="PROSITE" id="PS50995">
    <property type="entry name" value="HTH_MARR_2"/>
    <property type="match status" value="1"/>
</dbReference>
<evidence type="ECO:0000259" key="1">
    <source>
        <dbReference type="PROSITE" id="PS50995"/>
    </source>
</evidence>
<dbReference type="EMBL" id="JBHTLX010000020">
    <property type="protein sequence ID" value="MFD1249289.1"/>
    <property type="molecule type" value="Genomic_DNA"/>
</dbReference>
<evidence type="ECO:0000313" key="2">
    <source>
        <dbReference type="EMBL" id="MFD1249289.1"/>
    </source>
</evidence>
<dbReference type="RefSeq" id="WP_367921708.1">
    <property type="nucleotide sequence ID" value="NZ_BAABAC010000049.1"/>
</dbReference>
<dbReference type="InterPro" id="IPR039422">
    <property type="entry name" value="MarR/SlyA-like"/>
</dbReference>
<dbReference type="PANTHER" id="PTHR33164">
    <property type="entry name" value="TRANSCRIPTIONAL REGULATOR, MARR FAMILY"/>
    <property type="match status" value="1"/>
</dbReference>
<dbReference type="Proteomes" id="UP001597229">
    <property type="component" value="Unassembled WGS sequence"/>
</dbReference>
<sequence>MTHSSLAVQVRRVEADLRQVLQPILDEQGLTMDHWRIIAVIGAEPGLGMSEIATAAVVAAASLTRHVDRLVAQGIVVRRIDPDDRRRAVAALSPRGEQYAARLRAAERTVTPIGLS</sequence>
<dbReference type="InterPro" id="IPR036388">
    <property type="entry name" value="WH-like_DNA-bd_sf"/>
</dbReference>
<evidence type="ECO:0000313" key="3">
    <source>
        <dbReference type="Proteomes" id="UP001597229"/>
    </source>
</evidence>
<accession>A0ABW3W2N6</accession>
<dbReference type="PANTHER" id="PTHR33164:SF57">
    <property type="entry name" value="MARR-FAMILY TRANSCRIPTIONAL REGULATOR"/>
    <property type="match status" value="1"/>
</dbReference>
<dbReference type="Gene3D" id="1.10.10.10">
    <property type="entry name" value="Winged helix-like DNA-binding domain superfamily/Winged helix DNA-binding domain"/>
    <property type="match status" value="1"/>
</dbReference>
<dbReference type="Pfam" id="PF12802">
    <property type="entry name" value="MarR_2"/>
    <property type="match status" value="1"/>
</dbReference>
<reference evidence="3" key="1">
    <citation type="journal article" date="2019" name="Int. J. Syst. Evol. Microbiol.">
        <title>The Global Catalogue of Microorganisms (GCM) 10K type strain sequencing project: providing services to taxonomists for standard genome sequencing and annotation.</title>
        <authorList>
            <consortium name="The Broad Institute Genomics Platform"/>
            <consortium name="The Broad Institute Genome Sequencing Center for Infectious Disease"/>
            <person name="Wu L."/>
            <person name="Ma J."/>
        </authorList>
    </citation>
    <scope>NUCLEOTIDE SEQUENCE [LARGE SCALE GENOMIC DNA]</scope>
    <source>
        <strain evidence="3">CCUG 52478</strain>
    </source>
</reference>
<dbReference type="InterPro" id="IPR000835">
    <property type="entry name" value="HTH_MarR-typ"/>
</dbReference>
<protein>
    <submittedName>
        <fullName evidence="2">MarR family winged helix-turn-helix transcriptional regulator</fullName>
    </submittedName>
</protein>
<comment type="caution">
    <text evidence="2">The sequence shown here is derived from an EMBL/GenBank/DDBJ whole genome shotgun (WGS) entry which is preliminary data.</text>
</comment>
<dbReference type="SUPFAM" id="SSF46785">
    <property type="entry name" value="Winged helix' DNA-binding domain"/>
    <property type="match status" value="1"/>
</dbReference>
<feature type="domain" description="HTH marR-type" evidence="1">
    <location>
        <begin position="3"/>
        <end position="116"/>
    </location>
</feature>
<dbReference type="InterPro" id="IPR036390">
    <property type="entry name" value="WH_DNA-bd_sf"/>
</dbReference>
<name>A0ABW3W2N6_9ACTN</name>
<keyword evidence="3" id="KW-1185">Reference proteome</keyword>
<gene>
    <name evidence="2" type="ORF">ACFQ3F_15935</name>
</gene>
<dbReference type="SMART" id="SM00347">
    <property type="entry name" value="HTH_MARR"/>
    <property type="match status" value="1"/>
</dbReference>
<organism evidence="2 3">
    <name type="scientific">Nocardioides ginsengisoli</name>
    <dbReference type="NCBI Taxonomy" id="363868"/>
    <lineage>
        <taxon>Bacteria</taxon>
        <taxon>Bacillati</taxon>
        <taxon>Actinomycetota</taxon>
        <taxon>Actinomycetes</taxon>
        <taxon>Propionibacteriales</taxon>
        <taxon>Nocardioidaceae</taxon>
        <taxon>Nocardioides</taxon>
    </lineage>
</organism>
<proteinExistence type="predicted"/>